<evidence type="ECO:0000313" key="3">
    <source>
        <dbReference type="Proteomes" id="UP000319138"/>
    </source>
</evidence>
<protein>
    <submittedName>
        <fullName evidence="2">Uncharacterized protein</fullName>
    </submittedName>
</protein>
<feature type="transmembrane region" description="Helical" evidence="1">
    <location>
        <begin position="39"/>
        <end position="55"/>
    </location>
</feature>
<dbReference type="EMBL" id="VMHL01000001">
    <property type="protein sequence ID" value="TSJ92039.1"/>
    <property type="molecule type" value="Genomic_DNA"/>
</dbReference>
<organism evidence="2 3">
    <name type="scientific">Gilliamella apicola</name>
    <dbReference type="NCBI Taxonomy" id="1196095"/>
    <lineage>
        <taxon>Bacteria</taxon>
        <taxon>Pseudomonadati</taxon>
        <taxon>Pseudomonadota</taxon>
        <taxon>Gammaproteobacteria</taxon>
        <taxon>Orbales</taxon>
        <taxon>Orbaceae</taxon>
        <taxon>Gilliamella</taxon>
    </lineage>
</organism>
<keyword evidence="1" id="KW-0472">Membrane</keyword>
<accession>A0A556RT28</accession>
<dbReference type="RefSeq" id="WP_144187952.1">
    <property type="nucleotide sequence ID" value="NZ_VMHL01000001.1"/>
</dbReference>
<keyword evidence="1" id="KW-1133">Transmembrane helix</keyword>
<evidence type="ECO:0000313" key="2">
    <source>
        <dbReference type="EMBL" id="TSJ92039.1"/>
    </source>
</evidence>
<evidence type="ECO:0000256" key="1">
    <source>
        <dbReference type="SAM" id="Phobius"/>
    </source>
</evidence>
<proteinExistence type="predicted"/>
<name>A0A556RT28_9GAMM</name>
<dbReference type="Proteomes" id="UP000319138">
    <property type="component" value="Unassembled WGS sequence"/>
</dbReference>
<feature type="transmembrane region" description="Helical" evidence="1">
    <location>
        <begin position="12"/>
        <end position="32"/>
    </location>
</feature>
<sequence length="387" mass="46217">MDHPANHIDSYIFVWFFMLPFFYGIYTFSLIFVFVRMHWIIKAIFTIPMVVWLIFCFMHTNLIIFLFTLTGMVFPIILRLCQLQAKKSYGIKRKFASIFSYVLLPLFCTFFWPTYLIAPIAVEFVESRPSSECRENGRLVELSKDTILRVYPNSKYSPFWIRKLHDSTSVNISEKDFCEQFSHTQAYQIDKISEIRINSRNLCIHPTSKAIIPYCSNIKNELLKLDSLDIEFVKKNKDEVSGIRLKSFQKRLEDIKEIKRNRNRNSEDWYGDWLETKQFNNGIELHRFYKYENTLIIPQVDWLPPQTEALEINCYRKSVLRCSYNYEYNQDWNVSVFYIFNIRDSIENENDDDNMPIYDQTFIDMNLEGAQKAYQIVEDFIEALSVK</sequence>
<dbReference type="AlphaFoldDB" id="A0A556RT28"/>
<keyword evidence="1" id="KW-0812">Transmembrane</keyword>
<comment type="caution">
    <text evidence="2">The sequence shown here is derived from an EMBL/GenBank/DDBJ whole genome shotgun (WGS) entry which is preliminary data.</text>
</comment>
<gene>
    <name evidence="2" type="ORF">FPQ14_01930</name>
</gene>
<reference evidence="2 3" key="1">
    <citation type="submission" date="2019-07" db="EMBL/GenBank/DDBJ databases">
        <title>Gilliamella genomes.</title>
        <authorList>
            <person name="Zheng H."/>
        </authorList>
    </citation>
    <scope>NUCLEOTIDE SEQUENCE [LARGE SCALE GENOMIC DNA]</scope>
    <source>
        <strain evidence="2 3">W8131</strain>
    </source>
</reference>
<feature type="transmembrane region" description="Helical" evidence="1">
    <location>
        <begin position="98"/>
        <end position="118"/>
    </location>
</feature>